<evidence type="ECO:0000313" key="2">
    <source>
        <dbReference type="EMBL" id="GBP73327.1"/>
    </source>
</evidence>
<accession>A0A4C1YFV1</accession>
<proteinExistence type="predicted"/>
<keyword evidence="3" id="KW-1185">Reference proteome</keyword>
<dbReference type="AlphaFoldDB" id="A0A4C1YFV1"/>
<comment type="caution">
    <text evidence="2">The sequence shown here is derived from an EMBL/GenBank/DDBJ whole genome shotgun (WGS) entry which is preliminary data.</text>
</comment>
<dbReference type="EMBL" id="BGZK01001169">
    <property type="protein sequence ID" value="GBP73327.1"/>
    <property type="molecule type" value="Genomic_DNA"/>
</dbReference>
<evidence type="ECO:0000256" key="1">
    <source>
        <dbReference type="SAM" id="MobiDB-lite"/>
    </source>
</evidence>
<protein>
    <submittedName>
        <fullName evidence="2">Uncharacterized protein</fullName>
    </submittedName>
</protein>
<gene>
    <name evidence="2" type="ORF">EVAR_52853_1</name>
</gene>
<reference evidence="2 3" key="1">
    <citation type="journal article" date="2019" name="Commun. Biol.">
        <title>The bagworm genome reveals a unique fibroin gene that provides high tensile strength.</title>
        <authorList>
            <person name="Kono N."/>
            <person name="Nakamura H."/>
            <person name="Ohtoshi R."/>
            <person name="Tomita M."/>
            <person name="Numata K."/>
            <person name="Arakawa K."/>
        </authorList>
    </citation>
    <scope>NUCLEOTIDE SEQUENCE [LARGE SCALE GENOMIC DNA]</scope>
</reference>
<evidence type="ECO:0000313" key="3">
    <source>
        <dbReference type="Proteomes" id="UP000299102"/>
    </source>
</evidence>
<name>A0A4C1YFV1_EUMVA</name>
<organism evidence="2 3">
    <name type="scientific">Eumeta variegata</name>
    <name type="common">Bagworm moth</name>
    <name type="synonym">Eumeta japonica</name>
    <dbReference type="NCBI Taxonomy" id="151549"/>
    <lineage>
        <taxon>Eukaryota</taxon>
        <taxon>Metazoa</taxon>
        <taxon>Ecdysozoa</taxon>
        <taxon>Arthropoda</taxon>
        <taxon>Hexapoda</taxon>
        <taxon>Insecta</taxon>
        <taxon>Pterygota</taxon>
        <taxon>Neoptera</taxon>
        <taxon>Endopterygota</taxon>
        <taxon>Lepidoptera</taxon>
        <taxon>Glossata</taxon>
        <taxon>Ditrysia</taxon>
        <taxon>Tineoidea</taxon>
        <taxon>Psychidae</taxon>
        <taxon>Oiketicinae</taxon>
        <taxon>Eumeta</taxon>
    </lineage>
</organism>
<feature type="region of interest" description="Disordered" evidence="1">
    <location>
        <begin position="140"/>
        <end position="162"/>
    </location>
</feature>
<dbReference type="Proteomes" id="UP000299102">
    <property type="component" value="Unassembled WGS sequence"/>
</dbReference>
<sequence>MTSLMDTSDSDIEDEDDIPCVWCVVSEPCLDSGASRPDGDNGHSPIPVDVATHYSKASVQEKREFRWFTPPSVAHQLHRPILSSVRYLIPTREANNAPLTPLGLPVSMGARHGSIEHVPRFSPTASGVVSGRPTVKYIRHRSRESAAGRPAPLHERSSTRVGLVPPALAERAHPDTFRKLRHYGVKGLSLEFLESDVSGRVQC</sequence>